<dbReference type="GO" id="GO:0016740">
    <property type="term" value="F:transferase activity"/>
    <property type="evidence" value="ECO:0007669"/>
    <property type="project" value="UniProtKB-KW"/>
</dbReference>
<dbReference type="Proteomes" id="UP000033423">
    <property type="component" value="Unassembled WGS sequence"/>
</dbReference>
<dbReference type="EMBL" id="LACI01002609">
    <property type="protein sequence ID" value="KJU81667.1"/>
    <property type="molecule type" value="Genomic_DNA"/>
</dbReference>
<dbReference type="PANTHER" id="PTHR43179">
    <property type="entry name" value="RHAMNOSYLTRANSFERASE WBBL"/>
    <property type="match status" value="1"/>
</dbReference>
<keyword evidence="2" id="KW-1185">Reference proteome</keyword>
<name>A0A0F3GIK0_9BACT</name>
<dbReference type="InterPro" id="IPR029063">
    <property type="entry name" value="SAM-dependent_MTases_sf"/>
</dbReference>
<dbReference type="SUPFAM" id="SSF53335">
    <property type="entry name" value="S-adenosyl-L-methionine-dependent methyltransferases"/>
    <property type="match status" value="1"/>
</dbReference>
<dbReference type="SUPFAM" id="SSF53448">
    <property type="entry name" value="Nucleotide-diphospho-sugar transferases"/>
    <property type="match status" value="1"/>
</dbReference>
<protein>
    <submittedName>
        <fullName evidence="1">Glycosyltransferase</fullName>
    </submittedName>
</protein>
<evidence type="ECO:0000313" key="2">
    <source>
        <dbReference type="Proteomes" id="UP000033423"/>
    </source>
</evidence>
<keyword evidence="1" id="KW-0808">Transferase</keyword>
<sequence>MTENARGFAIHCPSIEAVFDIDWFATALTCLLKNRETVVHTATPHQGTFPLSSDNNTLTTMGFAMPDTHIMIRRDALKVPTPFEFAQSDAPLITFVLSVTGDVTPALYLSLFSIYERCVGYPYEVRIVTEKGHTADYIRSICNAAVFEAESDERRLNVLNDIADSTTGKYLIFMSSTIALTPSSVSEVLRTFTEHPRAGIVGAKTLSATGVIDNAACIMLSGGLSLKHGWGKLLQTLDCEYLREVDFFTLDFLVISRQAWNDVNGFDTLSCPVSLLDADLCFKAGKFGYGVLYQPEAEVFNYHPHEPTQTEGILRKYELRDFMHFRQRWQTKLRDSLCTYDDLLIARASVSGNRPWVLLMCHRLPLVQSPAGGVGVFLHSFREAGFNVAIHTEEVDPVQEHCWLTREGIKIFYNDVDFSQFTRDNVLHFDAIWLEDRSIALYRSTRIRRVSGSIVLIYDASAIPSGEDCSAAFFRETNLSSLNRIQIARDRLIATMVDVVYTCSEGYGKYLASLNQGLVVRLIPASPPQDASPAVEILDLIRTASARRTVSGQTAGGFNEILNMENAIREIAHLGLRDIVDRCAERPLYIWGAGAGGIQTRRMLASMGASAVAFLDRFRQKQLTTIDGLPVYDPVVVLNTTVHQRRPYVVIGSIYSSAISSDLIEMGYESEKDFAVNLLL</sequence>
<reference evidence="1 2" key="1">
    <citation type="submission" date="2015-02" db="EMBL/GenBank/DDBJ databases">
        <title>Single-cell genomics of uncultivated deep-branching MTB reveals a conserved set of magnetosome genes.</title>
        <authorList>
            <person name="Kolinko S."/>
            <person name="Richter M."/>
            <person name="Glockner F.O."/>
            <person name="Brachmann A."/>
            <person name="Schuler D."/>
        </authorList>
    </citation>
    <scope>NUCLEOTIDE SEQUENCE [LARGE SCALE GENOMIC DNA]</scope>
    <source>
        <strain evidence="1">TM-1</strain>
    </source>
</reference>
<evidence type="ECO:0000313" key="1">
    <source>
        <dbReference type="EMBL" id="KJU81667.1"/>
    </source>
</evidence>
<comment type="caution">
    <text evidence="1">The sequence shown here is derived from an EMBL/GenBank/DDBJ whole genome shotgun (WGS) entry which is preliminary data.</text>
</comment>
<organism evidence="1 2">
    <name type="scientific">Candidatus Magnetobacterium bavaricum</name>
    <dbReference type="NCBI Taxonomy" id="29290"/>
    <lineage>
        <taxon>Bacteria</taxon>
        <taxon>Pseudomonadati</taxon>
        <taxon>Nitrospirota</taxon>
        <taxon>Thermodesulfovibrionia</taxon>
        <taxon>Thermodesulfovibrionales</taxon>
        <taxon>Candidatus Magnetobacteriaceae</taxon>
        <taxon>Candidatus Magnetobacterium</taxon>
    </lineage>
</organism>
<gene>
    <name evidence="1" type="ORF">MBAV_006137</name>
</gene>
<dbReference type="PANTHER" id="PTHR43179:SF7">
    <property type="entry name" value="RHAMNOSYLTRANSFERASE WBBL"/>
    <property type="match status" value="1"/>
</dbReference>
<proteinExistence type="predicted"/>
<accession>A0A0F3GIK0</accession>
<dbReference type="AlphaFoldDB" id="A0A0F3GIK0"/>
<dbReference type="InterPro" id="IPR029044">
    <property type="entry name" value="Nucleotide-diphossugar_trans"/>
</dbReference>
<dbReference type="Gene3D" id="3.90.550.10">
    <property type="entry name" value="Spore Coat Polysaccharide Biosynthesis Protein SpsA, Chain A"/>
    <property type="match status" value="1"/>
</dbReference>